<feature type="domain" description="DAC" evidence="1">
    <location>
        <begin position="350"/>
        <end position="501"/>
    </location>
</feature>
<dbReference type="EMBL" id="CP000903">
    <property type="protein sequence ID" value="ABY42085.1"/>
    <property type="molecule type" value="Genomic_DNA"/>
</dbReference>
<name>A9VH90_BACMK</name>
<dbReference type="PROSITE" id="PS51794">
    <property type="entry name" value="DAC"/>
    <property type="match status" value="1"/>
</dbReference>
<organism evidence="2 3">
    <name type="scientific">Bacillus mycoides (strain KBAB4)</name>
    <name type="common">Bacillus weihenstephanensis</name>
    <dbReference type="NCBI Taxonomy" id="315730"/>
    <lineage>
        <taxon>Bacteria</taxon>
        <taxon>Bacillati</taxon>
        <taxon>Bacillota</taxon>
        <taxon>Bacilli</taxon>
        <taxon>Bacillales</taxon>
        <taxon>Bacillaceae</taxon>
        <taxon>Bacillus</taxon>
        <taxon>Bacillus cereus group</taxon>
    </lineage>
</organism>
<dbReference type="Proteomes" id="UP000002154">
    <property type="component" value="Chromosome"/>
</dbReference>
<accession>A9VH90</accession>
<protein>
    <recommendedName>
        <fullName evidence="1">DAC domain-containing protein</fullName>
    </recommendedName>
</protein>
<dbReference type="HOGENOM" id="CLU_543663_0_0_9"/>
<dbReference type="Pfam" id="PF21750">
    <property type="entry name" value="DACNH"/>
    <property type="match status" value="1"/>
</dbReference>
<proteinExistence type="predicted"/>
<evidence type="ECO:0000259" key="1">
    <source>
        <dbReference type="PROSITE" id="PS51794"/>
    </source>
</evidence>
<evidence type="ECO:0000313" key="2">
    <source>
        <dbReference type="EMBL" id="ABY42085.1"/>
    </source>
</evidence>
<dbReference type="InterPro" id="IPR003390">
    <property type="entry name" value="DNA_integrity_scan_DisA_N"/>
</dbReference>
<dbReference type="eggNOG" id="ENOG502Z97Y">
    <property type="taxonomic scope" value="Bacteria"/>
</dbReference>
<dbReference type="KEGG" id="bwe:BcerKBAB4_0825"/>
<dbReference type="RefSeq" id="WP_012260433.1">
    <property type="nucleotide sequence ID" value="NC_010184.1"/>
</dbReference>
<reference evidence="2 3" key="1">
    <citation type="journal article" date="2008" name="Chem. Biol. Interact.">
        <title>Extending the Bacillus cereus group genomics to putative food-borne pathogens of different toxicity.</title>
        <authorList>
            <person name="Lapidus A."/>
            <person name="Goltsman E."/>
            <person name="Auger S."/>
            <person name="Galleron N."/>
            <person name="Segurens B."/>
            <person name="Dossat C."/>
            <person name="Land M.L."/>
            <person name="Broussolle V."/>
            <person name="Brillard J."/>
            <person name="Guinebretiere M.H."/>
            <person name="Sanchis V."/>
            <person name="Nguen-The C."/>
            <person name="Lereclus D."/>
            <person name="Richardson P."/>
            <person name="Wincker P."/>
            <person name="Weissenbach J."/>
            <person name="Ehrlich S.D."/>
            <person name="Sorokin A."/>
        </authorList>
    </citation>
    <scope>NUCLEOTIDE SEQUENCE [LARGE SCALE GENOMIC DNA]</scope>
    <source>
        <strain evidence="2 3">KBAB4</strain>
    </source>
</reference>
<evidence type="ECO:0000313" key="3">
    <source>
        <dbReference type="Proteomes" id="UP000002154"/>
    </source>
</evidence>
<sequence length="501" mass="57957">MHEEIVKFKSFDQYFNGDNFFSYNKLFENIDFNELTYKYGYETSSLVLKKQIVSECLKYCIELGDKNRASDMLEQIHILEFQECLHKFEVEFNKFDPSKRLFKRLKKVYFVQIRQLFDERLLFAYPYTGFSQVFLNSINNDFSNLEELLGEFEDSYDIWHGQPIPMAHLSDFIEVTPFMFPILFFEKDSNEEYAQILNNYKIAWQSHWDDFTYDEIGRKAASLLDTSLYRAFPDLNLISVTPYEGAECKGYLLINEEKPDIELSECVRLNEHKRIRKLLEVSDRDLILLVKPYTLIAYGFKVMQNKNSTFNGTLIEFKSKLSWHCSIGNTPIFQSDNSQISLPFNGIDDIVPINSAICNVFKDPTEKITSKDITLLIDLVLAAKEQKKGTILVILEKQFAESEAKRLTQSSTLIVPKKLNKKFLKRFSGIDGAIIVDTKGVCYAFGVILDGDIIKGDPGRGARFNSAHRYFGTKKNHNIPCLLVVVSEDGHISILPDELEH</sequence>
<dbReference type="Pfam" id="PF02457">
    <property type="entry name" value="DAC"/>
    <property type="match status" value="1"/>
</dbReference>
<dbReference type="AlphaFoldDB" id="A9VH90"/>
<dbReference type="InterPro" id="IPR036888">
    <property type="entry name" value="DNA_integrity_DisA_N_sf"/>
</dbReference>
<gene>
    <name evidence="2" type="ordered locus">BcerKBAB4_0825</name>
</gene>
<dbReference type="Gene3D" id="3.40.1700.10">
    <property type="entry name" value="DNA integrity scanning protein, DisA, N-terminal domain"/>
    <property type="match status" value="1"/>
</dbReference>
<dbReference type="SUPFAM" id="SSF143597">
    <property type="entry name" value="YojJ-like"/>
    <property type="match status" value="1"/>
</dbReference>
<dbReference type="InterPro" id="IPR048555">
    <property type="entry name" value="DACNH"/>
</dbReference>